<organism evidence="10 11">
    <name type="scientific">Secundilactobacillus kimchicus JCM 15530</name>
    <dbReference type="NCBI Taxonomy" id="1302272"/>
    <lineage>
        <taxon>Bacteria</taxon>
        <taxon>Bacillati</taxon>
        <taxon>Bacillota</taxon>
        <taxon>Bacilli</taxon>
        <taxon>Lactobacillales</taxon>
        <taxon>Lactobacillaceae</taxon>
        <taxon>Secundilactobacillus</taxon>
    </lineage>
</organism>
<evidence type="ECO:0000313" key="10">
    <source>
        <dbReference type="EMBL" id="KRK47065.1"/>
    </source>
</evidence>
<dbReference type="GO" id="GO:0004252">
    <property type="term" value="F:serine-type endopeptidase activity"/>
    <property type="evidence" value="ECO:0007669"/>
    <property type="project" value="InterPro"/>
</dbReference>
<dbReference type="CDD" id="cd11377">
    <property type="entry name" value="Pro-peptidase_S53"/>
    <property type="match status" value="1"/>
</dbReference>
<dbReference type="PANTHER" id="PTHR14218">
    <property type="entry name" value="PROTEASE S8 TRIPEPTIDYL PEPTIDASE I CLN2"/>
    <property type="match status" value="1"/>
</dbReference>
<dbReference type="InterPro" id="IPR050819">
    <property type="entry name" value="Tripeptidyl-peptidase_I"/>
</dbReference>
<dbReference type="InterPro" id="IPR030400">
    <property type="entry name" value="Sedolisin_dom"/>
</dbReference>
<evidence type="ECO:0000256" key="1">
    <source>
        <dbReference type="ARBA" id="ARBA00001913"/>
    </source>
</evidence>
<accession>A0A0R1HN87</accession>
<keyword evidence="6" id="KW-0106">Calcium</keyword>
<dbReference type="OrthoDB" id="2263086at2"/>
<dbReference type="GO" id="GO:0046872">
    <property type="term" value="F:metal ion binding"/>
    <property type="evidence" value="ECO:0007669"/>
    <property type="project" value="UniProtKB-KW"/>
</dbReference>
<dbReference type="Gene3D" id="3.40.50.200">
    <property type="entry name" value="Peptidase S8/S53 domain"/>
    <property type="match status" value="1"/>
</dbReference>
<dbReference type="PROSITE" id="PS51695">
    <property type="entry name" value="SEDOLISIN"/>
    <property type="match status" value="1"/>
</dbReference>
<dbReference type="GO" id="GO:0008240">
    <property type="term" value="F:tripeptidyl-peptidase activity"/>
    <property type="evidence" value="ECO:0007669"/>
    <property type="project" value="TreeGrafter"/>
</dbReference>
<dbReference type="EMBL" id="AZCX01000012">
    <property type="protein sequence ID" value="KRK47065.1"/>
    <property type="molecule type" value="Genomic_DNA"/>
</dbReference>
<evidence type="ECO:0000256" key="7">
    <source>
        <dbReference type="ARBA" id="ARBA00023145"/>
    </source>
</evidence>
<feature type="domain" description="Peptidase S53" evidence="9">
    <location>
        <begin position="184"/>
        <end position="613"/>
    </location>
</feature>
<evidence type="ECO:0000259" key="9">
    <source>
        <dbReference type="PROSITE" id="PS51695"/>
    </source>
</evidence>
<dbReference type="InterPro" id="IPR036852">
    <property type="entry name" value="Peptidase_S8/S53_dom_sf"/>
</dbReference>
<keyword evidence="11" id="KW-1185">Reference proteome</keyword>
<dbReference type="CDD" id="cd04056">
    <property type="entry name" value="Peptidases_S53"/>
    <property type="match status" value="1"/>
</dbReference>
<dbReference type="Proteomes" id="UP000050911">
    <property type="component" value="Unassembled WGS sequence"/>
</dbReference>
<gene>
    <name evidence="10" type="ORF">FC96_GL000682</name>
</gene>
<comment type="caution">
    <text evidence="10">The sequence shown here is derived from an EMBL/GenBank/DDBJ whole genome shotgun (WGS) entry which is preliminary data.</text>
</comment>
<dbReference type="SUPFAM" id="SSF54897">
    <property type="entry name" value="Protease propeptides/inhibitors"/>
    <property type="match status" value="1"/>
</dbReference>
<evidence type="ECO:0000256" key="8">
    <source>
        <dbReference type="SAM" id="SignalP"/>
    </source>
</evidence>
<dbReference type="Pfam" id="PF09286">
    <property type="entry name" value="Pro-kuma_activ"/>
    <property type="match status" value="1"/>
</dbReference>
<keyword evidence="4" id="KW-0378">Hydrolase</keyword>
<keyword evidence="5" id="KW-0720">Serine protease</keyword>
<evidence type="ECO:0000256" key="5">
    <source>
        <dbReference type="ARBA" id="ARBA00022825"/>
    </source>
</evidence>
<dbReference type="InterPro" id="IPR015366">
    <property type="entry name" value="S53_propep"/>
</dbReference>
<dbReference type="STRING" id="1302272.FC96_GL000682"/>
<dbReference type="RefSeq" id="WP_056943057.1">
    <property type="nucleotide sequence ID" value="NZ_AZCX01000012.1"/>
</dbReference>
<dbReference type="AlphaFoldDB" id="A0A0R1HN87"/>
<evidence type="ECO:0000256" key="3">
    <source>
        <dbReference type="ARBA" id="ARBA00022723"/>
    </source>
</evidence>
<reference evidence="10 11" key="1">
    <citation type="journal article" date="2015" name="Genome Announc.">
        <title>Expanding the biotechnology potential of lactobacilli through comparative genomics of 213 strains and associated genera.</title>
        <authorList>
            <person name="Sun Z."/>
            <person name="Harris H.M."/>
            <person name="McCann A."/>
            <person name="Guo C."/>
            <person name="Argimon S."/>
            <person name="Zhang W."/>
            <person name="Yang X."/>
            <person name="Jeffery I.B."/>
            <person name="Cooney J.C."/>
            <person name="Kagawa T.F."/>
            <person name="Liu W."/>
            <person name="Song Y."/>
            <person name="Salvetti E."/>
            <person name="Wrobel A."/>
            <person name="Rasinkangas P."/>
            <person name="Parkhill J."/>
            <person name="Rea M.C."/>
            <person name="O'Sullivan O."/>
            <person name="Ritari J."/>
            <person name="Douillard F.P."/>
            <person name="Paul Ross R."/>
            <person name="Yang R."/>
            <person name="Briner A.E."/>
            <person name="Felis G.E."/>
            <person name="de Vos W.M."/>
            <person name="Barrangou R."/>
            <person name="Klaenhammer T.R."/>
            <person name="Caufield P.W."/>
            <person name="Cui Y."/>
            <person name="Zhang H."/>
            <person name="O'Toole P.W."/>
        </authorList>
    </citation>
    <scope>NUCLEOTIDE SEQUENCE [LARGE SCALE GENOMIC DNA]</scope>
    <source>
        <strain evidence="10 11">JCM 15530</strain>
    </source>
</reference>
<sequence>MNKTLATLTLVGAGLLFGGASTTVAAHAAAKTSINVVLKPTNDGGFTDYVYQTVTPGTAHYHQYLTPSGVASQFGQSTSTVKQFQKYFKRYKLTTKVFPGNLVLRVTGTRANLVKAFKAKLTKTKVNTHTTTKLPATLSKKTVAVIGLYAKKTDAKAKKAKHAVYPKFNDKPNLKLNSTDFANKYGAAKFAKQYHLDQLTKNGQTGQGQRIGIITLAADMNVKDAQTYWRMVGAPASANRITKYYTDDQKAAVADYNQSMGFNDGQVEASLDVEQAGETAPGAKIDVYTAISENETEKMDQLYYNAFANAISANRDKQLSTSFSSDMEDAKLFSSGASETVQQLNQAFNIIFRQAAAQGISVFAASGDTGIWGEPASYENHPFSTSPYITVVGGTTLPYQYNIRGKDVNQPNETAWGDMISMGTKDIAGGHFAAGGGGFSELNTTPPYQLGVPGVNTFRAISLLKYQKGKYVVQKNPKVITGTKTGRNLPDVSGNADKTTGYAVYASGVQVMPVGNQVLTHPIKFWQVSGGTSFTTPQMAGANAVMNSGLSQPVGFWNPQIYKFAQQPNSPFTVLDSVDSTNLYYTGQPGKLYNQASGLGTINFDKLMTLFKQ</sequence>
<dbReference type="PANTHER" id="PTHR14218:SF15">
    <property type="entry name" value="TRIPEPTIDYL-PEPTIDASE 1"/>
    <property type="match status" value="1"/>
</dbReference>
<feature type="signal peptide" evidence="8">
    <location>
        <begin position="1"/>
        <end position="28"/>
    </location>
</feature>
<feature type="chain" id="PRO_5006405246" evidence="8">
    <location>
        <begin position="29"/>
        <end position="613"/>
    </location>
</feature>
<dbReference type="PATRIC" id="fig|1302272.5.peg.680"/>
<dbReference type="SUPFAM" id="SSF52743">
    <property type="entry name" value="Subtilisin-like"/>
    <property type="match status" value="1"/>
</dbReference>
<evidence type="ECO:0000256" key="6">
    <source>
        <dbReference type="ARBA" id="ARBA00022837"/>
    </source>
</evidence>
<keyword evidence="8" id="KW-0732">Signal</keyword>
<evidence type="ECO:0000256" key="4">
    <source>
        <dbReference type="ARBA" id="ARBA00022801"/>
    </source>
</evidence>
<comment type="cofactor">
    <cofactor evidence="1">
        <name>Ca(2+)</name>
        <dbReference type="ChEBI" id="CHEBI:29108"/>
    </cofactor>
</comment>
<dbReference type="SMART" id="SM00944">
    <property type="entry name" value="Pro-kuma_activ"/>
    <property type="match status" value="1"/>
</dbReference>
<protein>
    <submittedName>
        <fullName evidence="10">Peptidase S53</fullName>
    </submittedName>
</protein>
<proteinExistence type="predicted"/>
<keyword evidence="3" id="KW-0479">Metal-binding</keyword>
<name>A0A0R1HN87_9LACO</name>
<dbReference type="GO" id="GO:0006508">
    <property type="term" value="P:proteolysis"/>
    <property type="evidence" value="ECO:0007669"/>
    <property type="project" value="UniProtKB-KW"/>
</dbReference>
<keyword evidence="2" id="KW-0645">Protease</keyword>
<evidence type="ECO:0000313" key="11">
    <source>
        <dbReference type="Proteomes" id="UP000050911"/>
    </source>
</evidence>
<keyword evidence="7" id="KW-0865">Zymogen</keyword>
<evidence type="ECO:0000256" key="2">
    <source>
        <dbReference type="ARBA" id="ARBA00022670"/>
    </source>
</evidence>